<evidence type="ECO:0000256" key="1">
    <source>
        <dbReference type="SAM" id="Phobius"/>
    </source>
</evidence>
<comment type="caution">
    <text evidence="2">The sequence shown here is derived from an EMBL/GenBank/DDBJ whole genome shotgun (WGS) entry which is preliminary data.</text>
</comment>
<name>A0AAN6SH25_9PEZI</name>
<organism evidence="2 3">
    <name type="scientific">Pseudoneurospora amorphoporcata</name>
    <dbReference type="NCBI Taxonomy" id="241081"/>
    <lineage>
        <taxon>Eukaryota</taxon>
        <taxon>Fungi</taxon>
        <taxon>Dikarya</taxon>
        <taxon>Ascomycota</taxon>
        <taxon>Pezizomycotina</taxon>
        <taxon>Sordariomycetes</taxon>
        <taxon>Sordariomycetidae</taxon>
        <taxon>Sordariales</taxon>
        <taxon>Sordariaceae</taxon>
        <taxon>Pseudoneurospora</taxon>
    </lineage>
</organism>
<reference evidence="2" key="1">
    <citation type="journal article" date="2023" name="Mol. Phylogenet. Evol.">
        <title>Genome-scale phylogeny and comparative genomics of the fungal order Sordariales.</title>
        <authorList>
            <person name="Hensen N."/>
            <person name="Bonometti L."/>
            <person name="Westerberg I."/>
            <person name="Brannstrom I.O."/>
            <person name="Guillou S."/>
            <person name="Cros-Aarteil S."/>
            <person name="Calhoun S."/>
            <person name="Haridas S."/>
            <person name="Kuo A."/>
            <person name="Mondo S."/>
            <person name="Pangilinan J."/>
            <person name="Riley R."/>
            <person name="LaButti K."/>
            <person name="Andreopoulos B."/>
            <person name="Lipzen A."/>
            <person name="Chen C."/>
            <person name="Yan M."/>
            <person name="Daum C."/>
            <person name="Ng V."/>
            <person name="Clum A."/>
            <person name="Steindorff A."/>
            <person name="Ohm R.A."/>
            <person name="Martin F."/>
            <person name="Silar P."/>
            <person name="Natvig D.O."/>
            <person name="Lalanne C."/>
            <person name="Gautier V."/>
            <person name="Ament-Velasquez S.L."/>
            <person name="Kruys A."/>
            <person name="Hutchinson M.I."/>
            <person name="Powell A.J."/>
            <person name="Barry K."/>
            <person name="Miller A.N."/>
            <person name="Grigoriev I.V."/>
            <person name="Debuchy R."/>
            <person name="Gladieux P."/>
            <person name="Hiltunen Thoren M."/>
            <person name="Johannesson H."/>
        </authorList>
    </citation>
    <scope>NUCLEOTIDE SEQUENCE</scope>
    <source>
        <strain evidence="2">CBS 626.80</strain>
    </source>
</reference>
<gene>
    <name evidence="2" type="ORF">QBC32DRAFT_235824</name>
</gene>
<reference evidence="2" key="2">
    <citation type="submission" date="2023-06" db="EMBL/GenBank/DDBJ databases">
        <authorList>
            <consortium name="Lawrence Berkeley National Laboratory"/>
            <person name="Mondo S.J."/>
            <person name="Hensen N."/>
            <person name="Bonometti L."/>
            <person name="Westerberg I."/>
            <person name="Brannstrom I.O."/>
            <person name="Guillou S."/>
            <person name="Cros-Aarteil S."/>
            <person name="Calhoun S."/>
            <person name="Haridas S."/>
            <person name="Kuo A."/>
            <person name="Pangilinan J."/>
            <person name="Riley R."/>
            <person name="Labutti K."/>
            <person name="Andreopoulos B."/>
            <person name="Lipzen A."/>
            <person name="Chen C."/>
            <person name="Yanf M."/>
            <person name="Daum C."/>
            <person name="Ng V."/>
            <person name="Clum A."/>
            <person name="Steindorff A."/>
            <person name="Ohm R."/>
            <person name="Martin F."/>
            <person name="Silar P."/>
            <person name="Natvig D."/>
            <person name="Lalanne C."/>
            <person name="Gautier V."/>
            <person name="Ament-Velasquez S.L."/>
            <person name="Kruys A."/>
            <person name="Hutchinson M.I."/>
            <person name="Powell A.J."/>
            <person name="Barry K."/>
            <person name="Miller A.N."/>
            <person name="Grigoriev I.V."/>
            <person name="Debuchy R."/>
            <person name="Gladieux P."/>
            <person name="Thoren M.H."/>
            <person name="Johannesson H."/>
        </authorList>
    </citation>
    <scope>NUCLEOTIDE SEQUENCE</scope>
    <source>
        <strain evidence="2">CBS 626.80</strain>
    </source>
</reference>
<keyword evidence="1" id="KW-1133">Transmembrane helix</keyword>
<evidence type="ECO:0000313" key="2">
    <source>
        <dbReference type="EMBL" id="KAK3952953.1"/>
    </source>
</evidence>
<sequence>PSVLVCQQASHSAEVLVLVASIQDTKAKPKRTRWECNKVTSTYTAKSPREPKTTTVRSVVLRPQDGYVDGVVKARERAGPSIHESRVRSRRAENRSTNVPVSSWWHRPLVVVVAAVTVVVAGCTLTIHAGAVASEEAKLPLLYGTNSGLEAVF</sequence>
<dbReference type="Proteomes" id="UP001303222">
    <property type="component" value="Unassembled WGS sequence"/>
</dbReference>
<dbReference type="AlphaFoldDB" id="A0AAN6SH25"/>
<dbReference type="EMBL" id="MU859114">
    <property type="protein sequence ID" value="KAK3952953.1"/>
    <property type="molecule type" value="Genomic_DNA"/>
</dbReference>
<protein>
    <submittedName>
        <fullName evidence="2">Uncharacterized protein</fullName>
    </submittedName>
</protein>
<keyword evidence="3" id="KW-1185">Reference proteome</keyword>
<accession>A0AAN6SH25</accession>
<feature type="transmembrane region" description="Helical" evidence="1">
    <location>
        <begin position="109"/>
        <end position="133"/>
    </location>
</feature>
<feature type="non-terminal residue" evidence="2">
    <location>
        <position position="153"/>
    </location>
</feature>
<keyword evidence="1" id="KW-0812">Transmembrane</keyword>
<evidence type="ECO:0000313" key="3">
    <source>
        <dbReference type="Proteomes" id="UP001303222"/>
    </source>
</evidence>
<feature type="non-terminal residue" evidence="2">
    <location>
        <position position="1"/>
    </location>
</feature>
<proteinExistence type="predicted"/>
<keyword evidence="1" id="KW-0472">Membrane</keyword>